<reference evidence="1 2" key="1">
    <citation type="submission" date="2017-11" db="EMBL/GenBank/DDBJ databases">
        <title>Bacillus camelliae sp. nov., isolated from pu'er tea.</title>
        <authorList>
            <person name="Niu L."/>
        </authorList>
    </citation>
    <scope>NUCLEOTIDE SEQUENCE [LARGE SCALE GENOMIC DNA]</scope>
    <source>
        <strain evidence="1 2">7578-1</strain>
    </source>
</reference>
<dbReference type="InterPro" id="IPR023214">
    <property type="entry name" value="HAD_sf"/>
</dbReference>
<dbReference type="InterPro" id="IPR006549">
    <property type="entry name" value="HAD-SF_hydro_IIIA"/>
</dbReference>
<evidence type="ECO:0000313" key="1">
    <source>
        <dbReference type="EMBL" id="PKR84682.1"/>
    </source>
</evidence>
<dbReference type="NCBIfam" id="TIGR01662">
    <property type="entry name" value="HAD-SF-IIIA"/>
    <property type="match status" value="1"/>
</dbReference>
<dbReference type="SFLD" id="SFLDG01129">
    <property type="entry name" value="C1.5:_HAD__Beta-PGM__Phosphata"/>
    <property type="match status" value="1"/>
</dbReference>
<dbReference type="GO" id="GO:0008253">
    <property type="term" value="F:5'-nucleotidase activity"/>
    <property type="evidence" value="ECO:0007669"/>
    <property type="project" value="InterPro"/>
</dbReference>
<comment type="caution">
    <text evidence="1">The sequence shown here is derived from an EMBL/GenBank/DDBJ whole genome shotgun (WGS) entry which is preliminary data.</text>
</comment>
<dbReference type="InterPro" id="IPR036412">
    <property type="entry name" value="HAD-like_sf"/>
</dbReference>
<dbReference type="Gene3D" id="1.10.150.240">
    <property type="entry name" value="Putative phosphatase, domain 2"/>
    <property type="match status" value="1"/>
</dbReference>
<dbReference type="RefSeq" id="WP_101354705.1">
    <property type="nucleotide sequence ID" value="NZ_PIQO01000009.1"/>
</dbReference>
<dbReference type="Gene3D" id="3.40.50.1000">
    <property type="entry name" value="HAD superfamily/HAD-like"/>
    <property type="match status" value="1"/>
</dbReference>
<dbReference type="OrthoDB" id="9802350at2"/>
<dbReference type="SFLD" id="SFLDS00003">
    <property type="entry name" value="Haloacid_Dehalogenase"/>
    <property type="match status" value="1"/>
</dbReference>
<organism evidence="1 2">
    <name type="scientific">Heyndrickxia camelliae</name>
    <dbReference type="NCBI Taxonomy" id="1707093"/>
    <lineage>
        <taxon>Bacteria</taxon>
        <taxon>Bacillati</taxon>
        <taxon>Bacillota</taxon>
        <taxon>Bacilli</taxon>
        <taxon>Bacillales</taxon>
        <taxon>Bacillaceae</taxon>
        <taxon>Heyndrickxia</taxon>
    </lineage>
</organism>
<protein>
    <submittedName>
        <fullName evidence="1">Noncanonical pyrimidine nucleotidase, YjjG family</fullName>
    </submittedName>
</protein>
<dbReference type="InterPro" id="IPR011951">
    <property type="entry name" value="HAD-SF_hydro_IA_YjjG/PynA"/>
</dbReference>
<proteinExistence type="predicted"/>
<dbReference type="NCBIfam" id="TIGR02254">
    <property type="entry name" value="YjjG_YfnB"/>
    <property type="match status" value="1"/>
</dbReference>
<dbReference type="InterPro" id="IPR023198">
    <property type="entry name" value="PGP-like_dom2"/>
</dbReference>
<dbReference type="AlphaFoldDB" id="A0A2N3LJ78"/>
<dbReference type="SUPFAM" id="SSF56784">
    <property type="entry name" value="HAD-like"/>
    <property type="match status" value="1"/>
</dbReference>
<sequence length="232" mass="27056">MKAYKALFFDVDDTLLDFRAAEREALRQLFEDEQIELTPEMVQQYKNINQQLWREFEEGKRSRDDVVNTRFAEFFKVYGKEVDGVLLENKYRNYLQEGHQLMDGALDLITELKDHYDLYIVTNGDSATQDKRLRAAGLYPFFKQIFVSEDTGYQKPMKEFFDYVFDRIPNLSPEQGLIIGDSLNADIKGGNLYGLDTCWFNPEKNANNTGILPTYEINSLNKLYTITSVKMV</sequence>
<dbReference type="PANTHER" id="PTHR47478">
    <property type="match status" value="1"/>
</dbReference>
<keyword evidence="2" id="KW-1185">Reference proteome</keyword>
<dbReference type="PANTHER" id="PTHR47478:SF1">
    <property type="entry name" value="PYRIMIDINE 5'-NUCLEOTIDASE YJJG"/>
    <property type="match status" value="1"/>
</dbReference>
<dbReference type="Proteomes" id="UP000233440">
    <property type="component" value="Unassembled WGS sequence"/>
</dbReference>
<dbReference type="InterPro" id="IPR006439">
    <property type="entry name" value="HAD-SF_hydro_IA"/>
</dbReference>
<dbReference type="NCBIfam" id="TIGR01549">
    <property type="entry name" value="HAD-SF-IA-v1"/>
    <property type="match status" value="1"/>
</dbReference>
<accession>A0A2N3LJ78</accession>
<name>A0A2N3LJ78_9BACI</name>
<dbReference type="EMBL" id="PIQO01000009">
    <property type="protein sequence ID" value="PKR84682.1"/>
    <property type="molecule type" value="Genomic_DNA"/>
</dbReference>
<dbReference type="InterPro" id="IPR052550">
    <property type="entry name" value="Pyrimidine_5'-ntase_YjjG"/>
</dbReference>
<dbReference type="SFLD" id="SFLDG01135">
    <property type="entry name" value="C1.5.6:_HAD__Beta-PGM__Phospha"/>
    <property type="match status" value="1"/>
</dbReference>
<dbReference type="Pfam" id="PF00702">
    <property type="entry name" value="Hydrolase"/>
    <property type="match status" value="1"/>
</dbReference>
<gene>
    <name evidence="1" type="ORF">CWO92_13315</name>
</gene>
<dbReference type="CDD" id="cd04305">
    <property type="entry name" value="HAD_Neu5Ac-Pase_like"/>
    <property type="match status" value="1"/>
</dbReference>
<evidence type="ECO:0000313" key="2">
    <source>
        <dbReference type="Proteomes" id="UP000233440"/>
    </source>
</evidence>